<comment type="caution">
    <text evidence="2">The sequence shown here is derived from an EMBL/GenBank/DDBJ whole genome shotgun (WGS) entry which is preliminary data.</text>
</comment>
<organism evidence="2 3">
    <name type="scientific">Portunus trituberculatus</name>
    <name type="common">Swimming crab</name>
    <name type="synonym">Neptunus trituberculatus</name>
    <dbReference type="NCBI Taxonomy" id="210409"/>
    <lineage>
        <taxon>Eukaryota</taxon>
        <taxon>Metazoa</taxon>
        <taxon>Ecdysozoa</taxon>
        <taxon>Arthropoda</taxon>
        <taxon>Crustacea</taxon>
        <taxon>Multicrustacea</taxon>
        <taxon>Malacostraca</taxon>
        <taxon>Eumalacostraca</taxon>
        <taxon>Eucarida</taxon>
        <taxon>Decapoda</taxon>
        <taxon>Pleocyemata</taxon>
        <taxon>Brachyura</taxon>
        <taxon>Eubrachyura</taxon>
        <taxon>Portunoidea</taxon>
        <taxon>Portunidae</taxon>
        <taxon>Portuninae</taxon>
        <taxon>Portunus</taxon>
    </lineage>
</organism>
<gene>
    <name evidence="2" type="ORF">E2C01_025853</name>
</gene>
<keyword evidence="3" id="KW-1185">Reference proteome</keyword>
<evidence type="ECO:0000313" key="3">
    <source>
        <dbReference type="Proteomes" id="UP000324222"/>
    </source>
</evidence>
<evidence type="ECO:0000256" key="1">
    <source>
        <dbReference type="SAM" id="MobiDB-lite"/>
    </source>
</evidence>
<feature type="compositionally biased region" description="Basic and acidic residues" evidence="1">
    <location>
        <begin position="386"/>
        <end position="401"/>
    </location>
</feature>
<proteinExistence type="predicted"/>
<feature type="compositionally biased region" description="Basic residues" evidence="1">
    <location>
        <begin position="235"/>
        <end position="247"/>
    </location>
</feature>
<dbReference type="EMBL" id="VSRR010002647">
    <property type="protein sequence ID" value="MPC32540.1"/>
    <property type="molecule type" value="Genomic_DNA"/>
</dbReference>
<dbReference type="AlphaFoldDB" id="A0A5B7EE13"/>
<feature type="region of interest" description="Disordered" evidence="1">
    <location>
        <begin position="235"/>
        <end position="254"/>
    </location>
</feature>
<name>A0A5B7EE13_PORTR</name>
<reference evidence="2 3" key="1">
    <citation type="submission" date="2019-05" db="EMBL/GenBank/DDBJ databases">
        <title>Another draft genome of Portunus trituberculatus and its Hox gene families provides insights of decapod evolution.</title>
        <authorList>
            <person name="Jeong J.-H."/>
            <person name="Song I."/>
            <person name="Kim S."/>
            <person name="Choi T."/>
            <person name="Kim D."/>
            <person name="Ryu S."/>
            <person name="Kim W."/>
        </authorList>
    </citation>
    <scope>NUCLEOTIDE SEQUENCE [LARGE SCALE GENOMIC DNA]</scope>
    <source>
        <tissue evidence="2">Muscle</tissue>
    </source>
</reference>
<evidence type="ECO:0000313" key="2">
    <source>
        <dbReference type="EMBL" id="MPC32540.1"/>
    </source>
</evidence>
<protein>
    <submittedName>
        <fullName evidence="2">Uncharacterized protein</fullName>
    </submittedName>
</protein>
<feature type="region of interest" description="Disordered" evidence="1">
    <location>
        <begin position="280"/>
        <end position="410"/>
    </location>
</feature>
<feature type="region of interest" description="Disordered" evidence="1">
    <location>
        <begin position="136"/>
        <end position="160"/>
    </location>
</feature>
<sequence length="410" mass="46520">MITVNTHRRTHPHRCCASHWTTDVLAGRRRSPRACVPASFLEARELVQYRRRGRVLEVRLQDVSLDRVFNHAWSNYKSYEILSKFAQVTHLTIFAFDCHQEKDTEAYLCVLSQLLDTGAMSDVSRLKEQFLQPMKTEHETPPKNSSCRVKHQQVPRKIPEEVSVQQPSLNAMDIMTELEHVTSFEDPSCFRKHQKGKKRRPMKISAHRPPLDAMDLKMQPGHATPFEGVPCLRKHEKGKRRKPKKVSTHQPPLEAVESMTNSMISPRRPLLLIRRPRGWPVRSPRHTAQSTAHDYLGNIGRRTQSRGRSRDSGDGVISPQNAPAEESVQEAEAIDKGSTGTVKDSRRRQKRPLMGRGTPLPQDTQETLQEMSQVSQRMSGAVKLGDAARDPGETSEDKEPVNRCSGGMMA</sequence>
<dbReference type="Proteomes" id="UP000324222">
    <property type="component" value="Unassembled WGS sequence"/>
</dbReference>
<feature type="compositionally biased region" description="Polar residues" evidence="1">
    <location>
        <begin position="361"/>
        <end position="378"/>
    </location>
</feature>
<accession>A0A5B7EE13</accession>